<gene>
    <name evidence="1" type="ORF">CCS01_08075</name>
</gene>
<evidence type="ECO:0000313" key="1">
    <source>
        <dbReference type="EMBL" id="PPQ35296.1"/>
    </source>
</evidence>
<protein>
    <submittedName>
        <fullName evidence="1">Uncharacterized protein</fullName>
    </submittedName>
</protein>
<sequence>MMPLQGVLAERTVPFRVAVMDSKPPFPAAEADRPAGAGPARRRIGTNRLIAGCAATRWHCLPRSRLAPGESERVVWQ</sequence>
<proteinExistence type="predicted"/>
<dbReference type="EMBL" id="NHRY01000075">
    <property type="protein sequence ID" value="PPQ35296.1"/>
    <property type="molecule type" value="Genomic_DNA"/>
</dbReference>
<dbReference type="AlphaFoldDB" id="A0A2S6NK20"/>
<comment type="caution">
    <text evidence="1">The sequence shown here is derived from an EMBL/GenBank/DDBJ whole genome shotgun (WGS) entry which is preliminary data.</text>
</comment>
<organism evidence="1 2">
    <name type="scientific">Rhodopila globiformis</name>
    <name type="common">Rhodopseudomonas globiformis</name>
    <dbReference type="NCBI Taxonomy" id="1071"/>
    <lineage>
        <taxon>Bacteria</taxon>
        <taxon>Pseudomonadati</taxon>
        <taxon>Pseudomonadota</taxon>
        <taxon>Alphaproteobacteria</taxon>
        <taxon>Acetobacterales</taxon>
        <taxon>Acetobacteraceae</taxon>
        <taxon>Rhodopila</taxon>
    </lineage>
</organism>
<reference evidence="1 2" key="1">
    <citation type="journal article" date="2018" name="Arch. Microbiol.">
        <title>New insights into the metabolic potential of the phototrophic purple bacterium Rhodopila globiformis DSM 161(T) from its draft genome sequence and evidence for a vanadium-dependent nitrogenase.</title>
        <authorList>
            <person name="Imhoff J.F."/>
            <person name="Rahn T."/>
            <person name="Kunzel S."/>
            <person name="Neulinger S.C."/>
        </authorList>
    </citation>
    <scope>NUCLEOTIDE SEQUENCE [LARGE SCALE GENOMIC DNA]</scope>
    <source>
        <strain evidence="1 2">DSM 161</strain>
    </source>
</reference>
<keyword evidence="2" id="KW-1185">Reference proteome</keyword>
<name>A0A2S6NK20_RHOGL</name>
<accession>A0A2S6NK20</accession>
<evidence type="ECO:0000313" key="2">
    <source>
        <dbReference type="Proteomes" id="UP000239724"/>
    </source>
</evidence>
<dbReference type="Proteomes" id="UP000239724">
    <property type="component" value="Unassembled WGS sequence"/>
</dbReference>